<evidence type="ECO:0000256" key="3">
    <source>
        <dbReference type="ARBA" id="ARBA00023237"/>
    </source>
</evidence>
<dbReference type="InterPro" id="IPR027367">
    <property type="entry name" value="Gly-zipper_YMGG"/>
</dbReference>
<keyword evidence="5" id="KW-0732">Signal</keyword>
<dbReference type="PRINTS" id="PR01021">
    <property type="entry name" value="OMPADOMAIN"/>
</dbReference>
<dbReference type="PROSITE" id="PS51257">
    <property type="entry name" value="PROKAR_LIPOPROTEIN"/>
    <property type="match status" value="1"/>
</dbReference>
<feature type="domain" description="OmpA-like" evidence="6">
    <location>
        <begin position="100"/>
        <end position="217"/>
    </location>
</feature>
<accession>A0A7X6K078</accession>
<dbReference type="Pfam" id="PF13441">
    <property type="entry name" value="Gly-zipper_YMGG"/>
    <property type="match status" value="1"/>
</dbReference>
<organism evidence="7 8">
    <name type="scientific">Roseicyclus persicicus</name>
    <dbReference type="NCBI Taxonomy" id="2650661"/>
    <lineage>
        <taxon>Bacteria</taxon>
        <taxon>Pseudomonadati</taxon>
        <taxon>Pseudomonadota</taxon>
        <taxon>Alphaproteobacteria</taxon>
        <taxon>Rhodobacterales</taxon>
        <taxon>Roseobacteraceae</taxon>
        <taxon>Roseicyclus</taxon>
    </lineage>
</organism>
<dbReference type="InterPro" id="IPR006690">
    <property type="entry name" value="OMPA-like_CS"/>
</dbReference>
<dbReference type="PROSITE" id="PS51123">
    <property type="entry name" value="OMPA_2"/>
    <property type="match status" value="1"/>
</dbReference>
<dbReference type="AlphaFoldDB" id="A0A7X6K078"/>
<proteinExistence type="predicted"/>
<evidence type="ECO:0000256" key="4">
    <source>
        <dbReference type="PROSITE-ProRule" id="PRU00473"/>
    </source>
</evidence>
<dbReference type="InterPro" id="IPR006664">
    <property type="entry name" value="OMP_bac"/>
</dbReference>
<dbReference type="InterPro" id="IPR050330">
    <property type="entry name" value="Bact_OuterMem_StrucFunc"/>
</dbReference>
<keyword evidence="8" id="KW-1185">Reference proteome</keyword>
<dbReference type="EMBL" id="JAAZQQ010000007">
    <property type="protein sequence ID" value="NKX46334.1"/>
    <property type="molecule type" value="Genomic_DNA"/>
</dbReference>
<dbReference type="Pfam" id="PF00691">
    <property type="entry name" value="OmpA"/>
    <property type="match status" value="1"/>
</dbReference>
<dbReference type="GO" id="GO:0009279">
    <property type="term" value="C:cell outer membrane"/>
    <property type="evidence" value="ECO:0007669"/>
    <property type="project" value="UniProtKB-SubCell"/>
</dbReference>
<dbReference type="InterPro" id="IPR036737">
    <property type="entry name" value="OmpA-like_sf"/>
</dbReference>
<dbReference type="InterPro" id="IPR006665">
    <property type="entry name" value="OmpA-like"/>
</dbReference>
<evidence type="ECO:0000256" key="1">
    <source>
        <dbReference type="ARBA" id="ARBA00004442"/>
    </source>
</evidence>
<evidence type="ECO:0000259" key="6">
    <source>
        <dbReference type="PROSITE" id="PS51123"/>
    </source>
</evidence>
<evidence type="ECO:0000256" key="2">
    <source>
        <dbReference type="ARBA" id="ARBA00023136"/>
    </source>
</evidence>
<gene>
    <name evidence="7" type="ORF">HCU73_17205</name>
</gene>
<keyword evidence="2 4" id="KW-0472">Membrane</keyword>
<dbReference type="PROSITE" id="PS01068">
    <property type="entry name" value="OMPA_1"/>
    <property type="match status" value="1"/>
</dbReference>
<dbReference type="SUPFAM" id="SSF103088">
    <property type="entry name" value="OmpA-like"/>
    <property type="match status" value="1"/>
</dbReference>
<feature type="signal peptide" evidence="5">
    <location>
        <begin position="1"/>
        <end position="17"/>
    </location>
</feature>
<evidence type="ECO:0000313" key="7">
    <source>
        <dbReference type="EMBL" id="NKX46334.1"/>
    </source>
</evidence>
<dbReference type="Gene3D" id="3.30.1330.60">
    <property type="entry name" value="OmpA-like domain"/>
    <property type="match status" value="1"/>
</dbReference>
<reference evidence="7 8" key="1">
    <citation type="submission" date="2020-04" db="EMBL/GenBank/DDBJ databases">
        <authorList>
            <person name="Yoon J."/>
        </authorList>
    </citation>
    <scope>NUCLEOTIDE SEQUENCE [LARGE SCALE GENOMIC DNA]</scope>
    <source>
        <strain evidence="7 8">KMU-115</strain>
    </source>
</reference>
<dbReference type="PANTHER" id="PTHR30329:SF21">
    <property type="entry name" value="LIPOPROTEIN YIAD-RELATED"/>
    <property type="match status" value="1"/>
</dbReference>
<comment type="subcellular location">
    <subcellularLocation>
        <location evidence="1">Cell outer membrane</location>
    </subcellularLocation>
</comment>
<feature type="chain" id="PRO_5031329346" evidence="5">
    <location>
        <begin position="18"/>
        <end position="217"/>
    </location>
</feature>
<keyword evidence="3" id="KW-0998">Cell outer membrane</keyword>
<name>A0A7X6K078_9RHOB</name>
<comment type="caution">
    <text evidence="7">The sequence shown here is derived from an EMBL/GenBank/DDBJ whole genome shotgun (WGS) entry which is preliminary data.</text>
</comment>
<dbReference type="Proteomes" id="UP000526408">
    <property type="component" value="Unassembled WGS sequence"/>
</dbReference>
<protein>
    <submittedName>
        <fullName evidence="7">OmpA family protein</fullName>
    </submittedName>
</protein>
<evidence type="ECO:0000256" key="5">
    <source>
        <dbReference type="SAM" id="SignalP"/>
    </source>
</evidence>
<dbReference type="PANTHER" id="PTHR30329">
    <property type="entry name" value="STATOR ELEMENT OF FLAGELLAR MOTOR COMPLEX"/>
    <property type="match status" value="1"/>
</dbReference>
<dbReference type="CDD" id="cd07185">
    <property type="entry name" value="OmpA_C-like"/>
    <property type="match status" value="1"/>
</dbReference>
<evidence type="ECO:0000313" key="8">
    <source>
        <dbReference type="Proteomes" id="UP000526408"/>
    </source>
</evidence>
<sequence length="217" mass="22468">MISRIKLTILATGSALALTGCVGTGGQPMGERTQSGAIIGGMLGGFLGATADDDNRARNAALGAAAGAIAGGAIGAALDRQAQDLRGTLANDDIRIQNTGNELVVTMPEGILFDIDSAAIRASLQADLRALARNLQQYPNTTVDVIGHTDNTGSAEYNQDLSARRAQAVAGVLLEEGVAPARVRAFGRGESEPVASNLTPDGRQQNRRVEVIIRPIR</sequence>
<dbReference type="RefSeq" id="WP_168624725.1">
    <property type="nucleotide sequence ID" value="NZ_JAAZQQ010000007.1"/>
</dbReference>